<dbReference type="SUPFAM" id="SSF48179">
    <property type="entry name" value="6-phosphogluconate dehydrogenase C-terminal domain-like"/>
    <property type="match status" value="1"/>
</dbReference>
<gene>
    <name evidence="4" type="ORF">J2S69_002925</name>
    <name evidence="3" type="ORF">O2L01_05145</name>
</gene>
<dbReference type="Proteomes" id="UP001145799">
    <property type="component" value="Unassembled WGS sequence"/>
</dbReference>
<evidence type="ECO:0000313" key="3">
    <source>
        <dbReference type="EMBL" id="MDA1384361.1"/>
    </source>
</evidence>
<organism evidence="3 5">
    <name type="scientific">Glycomyces lechevalierae</name>
    <dbReference type="NCBI Taxonomy" id="256034"/>
    <lineage>
        <taxon>Bacteria</taxon>
        <taxon>Bacillati</taxon>
        <taxon>Actinomycetota</taxon>
        <taxon>Actinomycetes</taxon>
        <taxon>Glycomycetales</taxon>
        <taxon>Glycomycetaceae</taxon>
        <taxon>Glycomyces</taxon>
    </lineage>
</organism>
<accession>A0A9X3SWT5</accession>
<dbReference type="Gene3D" id="3.40.50.720">
    <property type="entry name" value="NAD(P)-binding Rossmann-like Domain"/>
    <property type="match status" value="1"/>
</dbReference>
<evidence type="ECO:0000259" key="2">
    <source>
        <dbReference type="Pfam" id="PF10728"/>
    </source>
</evidence>
<dbReference type="Gene3D" id="1.10.1040.20">
    <property type="entry name" value="ProC-like, C-terminal domain"/>
    <property type="match status" value="1"/>
</dbReference>
<dbReference type="PANTHER" id="PTHR40459:SF1">
    <property type="entry name" value="CONSERVED HYPOTHETICAL ALANINE AND LEUCINE RICH PROTEIN"/>
    <property type="match status" value="1"/>
</dbReference>
<keyword evidence="6" id="KW-1185">Reference proteome</keyword>
<proteinExistence type="predicted"/>
<comment type="caution">
    <text evidence="3">The sequence shown here is derived from an EMBL/GenBank/DDBJ whole genome shotgun (WGS) entry which is preliminary data.</text>
</comment>
<dbReference type="InterPro" id="IPR019665">
    <property type="entry name" value="OxRdtase/DH_put_Rossmann_dom"/>
</dbReference>
<evidence type="ECO:0000259" key="1">
    <source>
        <dbReference type="Pfam" id="PF10727"/>
    </source>
</evidence>
<dbReference type="Pfam" id="PF10727">
    <property type="entry name" value="Rossmann-like"/>
    <property type="match status" value="1"/>
</dbReference>
<dbReference type="InterPro" id="IPR036291">
    <property type="entry name" value="NAD(P)-bd_dom_sf"/>
</dbReference>
<sequence length="311" mass="32277">MTGTSEDWISIMDQQRSAAPQRPATRLAVGVVSAGRVGSVVGAALTRAGHRVVAASAVSDASLARAARHLPGAEILPAPDVVAAAELVLIAVPDDAIAPLVASLPVRPGQIWVHTSGALGADVLRPVRDAGALTVALAPAMTFTGRDEDLERLAGISWAITGEAEARFVGEALVLEMGGEPEHVDEADRARYHAALVYAANHLTTLVNDAAEQLRAIGVANPQRLLSPLVSASLDNALRHGDAGLTGPVSRGDAGTVARHLDALAGTGIEEVYRTMARRTAERALASGRLKSEDAEGLLEVLAHPYKEETP</sequence>
<reference evidence="4 6" key="2">
    <citation type="submission" date="2023-07" db="EMBL/GenBank/DDBJ databases">
        <title>Sequencing the genomes of 1000 actinobacteria strains.</title>
        <authorList>
            <person name="Klenk H.-P."/>
        </authorList>
    </citation>
    <scope>NUCLEOTIDE SEQUENCE [LARGE SCALE GENOMIC DNA]</scope>
    <source>
        <strain evidence="4 6">DSM 44724</strain>
    </source>
</reference>
<protein>
    <submittedName>
        <fullName evidence="3">DUF2520 domain-containing protein</fullName>
    </submittedName>
    <submittedName>
        <fullName evidence="4">Short-subunit dehydrogenase-like oxidoreductase (DUF2520 family)</fullName>
    </submittedName>
</protein>
<dbReference type="Pfam" id="PF10728">
    <property type="entry name" value="DUF2520"/>
    <property type="match status" value="1"/>
</dbReference>
<dbReference type="InterPro" id="IPR018931">
    <property type="entry name" value="DUF2520"/>
</dbReference>
<dbReference type="SUPFAM" id="SSF51735">
    <property type="entry name" value="NAD(P)-binding Rossmann-fold domains"/>
    <property type="match status" value="1"/>
</dbReference>
<evidence type="ECO:0000313" key="5">
    <source>
        <dbReference type="Proteomes" id="UP001145799"/>
    </source>
</evidence>
<feature type="domain" description="DUF2520" evidence="2">
    <location>
        <begin position="157"/>
        <end position="280"/>
    </location>
</feature>
<dbReference type="PANTHER" id="PTHR40459">
    <property type="entry name" value="CONSERVED HYPOTHETICAL ALANINE AND LEUCINE RICH PROTEIN"/>
    <property type="match status" value="1"/>
</dbReference>
<evidence type="ECO:0000313" key="4">
    <source>
        <dbReference type="EMBL" id="MDR7339206.1"/>
    </source>
</evidence>
<evidence type="ECO:0000313" key="6">
    <source>
        <dbReference type="Proteomes" id="UP001183604"/>
    </source>
</evidence>
<name>A0A9X3SWT5_9ACTN</name>
<reference evidence="3" key="1">
    <citation type="submission" date="2022-12" db="EMBL/GenBank/DDBJ databases">
        <title>Gycomyces niveus sp.nov., a novel actinomycete isolated from soil in Shouguang.</title>
        <authorList>
            <person name="Yang X."/>
        </authorList>
    </citation>
    <scope>NUCLEOTIDE SEQUENCE</scope>
    <source>
        <strain evidence="3">DSM 44724</strain>
    </source>
</reference>
<dbReference type="InterPro" id="IPR037108">
    <property type="entry name" value="TM1727-like_C_sf"/>
</dbReference>
<feature type="domain" description="Putative oxidoreductase/dehydrogenase Rossmann-like" evidence="1">
    <location>
        <begin position="24"/>
        <end position="139"/>
    </location>
</feature>
<dbReference type="EMBL" id="JAVDYD010000001">
    <property type="protein sequence ID" value="MDR7339206.1"/>
    <property type="molecule type" value="Genomic_DNA"/>
</dbReference>
<dbReference type="InterPro" id="IPR008927">
    <property type="entry name" value="6-PGluconate_DH-like_C_sf"/>
</dbReference>
<dbReference type="AlphaFoldDB" id="A0A9X3SWT5"/>
<dbReference type="EMBL" id="JAPZVQ010000002">
    <property type="protein sequence ID" value="MDA1384361.1"/>
    <property type="molecule type" value="Genomic_DNA"/>
</dbReference>
<dbReference type="Proteomes" id="UP001183604">
    <property type="component" value="Unassembled WGS sequence"/>
</dbReference>